<keyword evidence="1" id="KW-0472">Membrane</keyword>
<keyword evidence="3" id="KW-1185">Reference proteome</keyword>
<dbReference type="AlphaFoldDB" id="A0A0X3V6Z0"/>
<dbReference type="Proteomes" id="UP000053244">
    <property type="component" value="Unassembled WGS sequence"/>
</dbReference>
<sequence length="339" mass="35566">MEDARVDAPPARYDVDHVVRAGRRLRWRHRAGWATAVVVAVAAAVVAPQVVARPERPAPAPVAASPSASAASPELLSFDYAFRGYQAGAFRVLDPTLVELRGTTAEIRRNGKEVGQLTVLRPGITDVVPGLLSTTPAEPVAGREATWAQFVLPGDRASDDSEFLVWEYADGAKAMVRPIAGSMTRAGMRAVAEALAPDSGSAAHLATVAKYLPADYRLITAGSTSGSSYTEFVTASMAEERMRRPGRGPAPGKIAHLIQIKAGKADDDLPTPAKLTCQAGTCTAAVAGGYRLTVSGQGIAASEVKKIAQGITVVDLNDRAAWPRVNDAIPAAAQLTVNR</sequence>
<gene>
    <name evidence="2" type="ORF">ADL15_10485</name>
</gene>
<protein>
    <submittedName>
        <fullName evidence="2">Uncharacterized protein</fullName>
    </submittedName>
</protein>
<proteinExistence type="predicted"/>
<dbReference type="EMBL" id="LLZH01000059">
    <property type="protein sequence ID" value="KUL39016.1"/>
    <property type="molecule type" value="Genomic_DNA"/>
</dbReference>
<evidence type="ECO:0000256" key="1">
    <source>
        <dbReference type="SAM" id="Phobius"/>
    </source>
</evidence>
<feature type="transmembrane region" description="Helical" evidence="1">
    <location>
        <begin position="31"/>
        <end position="51"/>
    </location>
</feature>
<accession>A0A0X3V6Z0</accession>
<evidence type="ECO:0000313" key="3">
    <source>
        <dbReference type="Proteomes" id="UP000053244"/>
    </source>
</evidence>
<name>A0A0X3V6Z0_9ACTN</name>
<comment type="caution">
    <text evidence="2">The sequence shown here is derived from an EMBL/GenBank/DDBJ whole genome shotgun (WGS) entry which is preliminary data.</text>
</comment>
<keyword evidence="1" id="KW-0812">Transmembrane</keyword>
<organism evidence="2 3">
    <name type="scientific">Actinoplanes awajinensis subsp. mycoplanecinus</name>
    <dbReference type="NCBI Taxonomy" id="135947"/>
    <lineage>
        <taxon>Bacteria</taxon>
        <taxon>Bacillati</taxon>
        <taxon>Actinomycetota</taxon>
        <taxon>Actinomycetes</taxon>
        <taxon>Micromonosporales</taxon>
        <taxon>Micromonosporaceae</taxon>
        <taxon>Actinoplanes</taxon>
    </lineage>
</organism>
<reference evidence="2 3" key="1">
    <citation type="submission" date="2015-10" db="EMBL/GenBank/DDBJ databases">
        <authorList>
            <person name="Gilbert D.G."/>
        </authorList>
    </citation>
    <scope>NUCLEOTIDE SEQUENCE [LARGE SCALE GENOMIC DNA]</scope>
    <source>
        <strain evidence="2 3">NRRL B-16712</strain>
    </source>
</reference>
<evidence type="ECO:0000313" key="2">
    <source>
        <dbReference type="EMBL" id="KUL39016.1"/>
    </source>
</evidence>
<keyword evidence="1" id="KW-1133">Transmembrane helix</keyword>